<dbReference type="EMBL" id="WNYA01057949">
    <property type="protein sequence ID" value="KAG8535773.1"/>
    <property type="molecule type" value="Genomic_DNA"/>
</dbReference>
<dbReference type="Proteomes" id="UP000824782">
    <property type="component" value="Unassembled WGS sequence"/>
</dbReference>
<evidence type="ECO:0000256" key="3">
    <source>
        <dbReference type="ARBA" id="ARBA00022525"/>
    </source>
</evidence>
<dbReference type="PANTHER" id="PTHR11461:SF375">
    <property type="entry name" value="THYROXINE-BINDING GLOBULIN"/>
    <property type="match status" value="1"/>
</dbReference>
<evidence type="ECO:0000256" key="5">
    <source>
        <dbReference type="ARBA" id="ARBA00023180"/>
    </source>
</evidence>
<dbReference type="AlphaFoldDB" id="A0AAV6YHZ9"/>
<evidence type="ECO:0000256" key="4">
    <source>
        <dbReference type="ARBA" id="ARBA00022729"/>
    </source>
</evidence>
<feature type="chain" id="PRO_5043372528" description="Thyroxine-binding globulin" evidence="11">
    <location>
        <begin position="21"/>
        <end position="200"/>
    </location>
</feature>
<evidence type="ECO:0000313" key="14">
    <source>
        <dbReference type="Proteomes" id="UP000824782"/>
    </source>
</evidence>
<gene>
    <name evidence="13" type="ORF">GDO81_027817</name>
</gene>
<dbReference type="InterPro" id="IPR023796">
    <property type="entry name" value="Serpin_dom"/>
</dbReference>
<dbReference type="SMART" id="SM00093">
    <property type="entry name" value="SERPIN"/>
    <property type="match status" value="1"/>
</dbReference>
<proteinExistence type="inferred from homology"/>
<dbReference type="Gene3D" id="1.10.287.580">
    <property type="entry name" value="Helix hairpin bin"/>
    <property type="match status" value="1"/>
</dbReference>
<evidence type="ECO:0000256" key="6">
    <source>
        <dbReference type="ARBA" id="ARBA00037352"/>
    </source>
</evidence>
<organism evidence="13 14">
    <name type="scientific">Engystomops pustulosus</name>
    <name type="common">Tungara frog</name>
    <name type="synonym">Physalaemus pustulosus</name>
    <dbReference type="NCBI Taxonomy" id="76066"/>
    <lineage>
        <taxon>Eukaryota</taxon>
        <taxon>Metazoa</taxon>
        <taxon>Chordata</taxon>
        <taxon>Craniata</taxon>
        <taxon>Vertebrata</taxon>
        <taxon>Euteleostomi</taxon>
        <taxon>Amphibia</taxon>
        <taxon>Batrachia</taxon>
        <taxon>Anura</taxon>
        <taxon>Neobatrachia</taxon>
        <taxon>Hyloidea</taxon>
        <taxon>Leptodactylidae</taxon>
        <taxon>Leiuperinae</taxon>
        <taxon>Engystomops</taxon>
    </lineage>
</organism>
<dbReference type="Pfam" id="PF00079">
    <property type="entry name" value="Serpin"/>
    <property type="match status" value="1"/>
</dbReference>
<evidence type="ECO:0000259" key="12">
    <source>
        <dbReference type="SMART" id="SM00093"/>
    </source>
</evidence>
<evidence type="ECO:0000313" key="13">
    <source>
        <dbReference type="EMBL" id="KAG8535773.1"/>
    </source>
</evidence>
<dbReference type="PANTHER" id="PTHR11461">
    <property type="entry name" value="SERINE PROTEASE INHIBITOR, SERPIN"/>
    <property type="match status" value="1"/>
</dbReference>
<accession>A0AAV6YHZ9</accession>
<protein>
    <recommendedName>
        <fullName evidence="7">Thyroxine-binding globulin</fullName>
    </recommendedName>
    <alternativeName>
        <fullName evidence="9">Serpin A7</fullName>
    </alternativeName>
    <alternativeName>
        <fullName evidence="8">T4-binding globulin</fullName>
    </alternativeName>
</protein>
<dbReference type="InterPro" id="IPR036186">
    <property type="entry name" value="Serpin_sf"/>
</dbReference>
<dbReference type="GO" id="GO:0005615">
    <property type="term" value="C:extracellular space"/>
    <property type="evidence" value="ECO:0007669"/>
    <property type="project" value="InterPro"/>
</dbReference>
<evidence type="ECO:0000256" key="11">
    <source>
        <dbReference type="SAM" id="SignalP"/>
    </source>
</evidence>
<evidence type="ECO:0000256" key="9">
    <source>
        <dbReference type="ARBA" id="ARBA00043177"/>
    </source>
</evidence>
<keyword evidence="14" id="KW-1185">Reference proteome</keyword>
<dbReference type="GO" id="GO:0004867">
    <property type="term" value="F:serine-type endopeptidase inhibitor activity"/>
    <property type="evidence" value="ECO:0007669"/>
    <property type="project" value="InterPro"/>
</dbReference>
<reference evidence="13" key="1">
    <citation type="thesis" date="2020" institute="ProQuest LLC" country="789 East Eisenhower Parkway, Ann Arbor, MI, USA">
        <title>Comparative Genomics and Chromosome Evolution.</title>
        <authorList>
            <person name="Mudd A.B."/>
        </authorList>
    </citation>
    <scope>NUCLEOTIDE SEQUENCE</scope>
    <source>
        <strain evidence="13">237g6f4</strain>
        <tissue evidence="13">Blood</tissue>
    </source>
</reference>
<evidence type="ECO:0000256" key="10">
    <source>
        <dbReference type="RuleBase" id="RU000411"/>
    </source>
</evidence>
<sequence>MKFFTVRSLCPILLFTLVVGQPEVSDDQQSNESNQQIVESLDGFSWKLYSQLAKAHMSENLFYSPMSISMAFSMVSLVIKEEAIYSGFKHLLQTLNQHNSDLELNIANALFVEEKLNLLQKFKDEIKAFYKSELISVNFQQLEEAKNQINSYVEEKTNGLIEKLLSELSVGTVMVLINTLYFKGKSSINILFCTTDSLVF</sequence>
<dbReference type="InterPro" id="IPR000215">
    <property type="entry name" value="Serpin_fam"/>
</dbReference>
<evidence type="ECO:0000256" key="2">
    <source>
        <dbReference type="ARBA" id="ARBA00009500"/>
    </source>
</evidence>
<evidence type="ECO:0000256" key="1">
    <source>
        <dbReference type="ARBA" id="ARBA00004613"/>
    </source>
</evidence>
<keyword evidence="4 11" id="KW-0732">Signal</keyword>
<keyword evidence="5" id="KW-0325">Glycoprotein</keyword>
<comment type="function">
    <text evidence="6">Major thyroid hormone transport protein in serum.</text>
</comment>
<dbReference type="InterPro" id="IPR042178">
    <property type="entry name" value="Serpin_sf_1"/>
</dbReference>
<evidence type="ECO:0000256" key="8">
    <source>
        <dbReference type="ARBA" id="ARBA00042967"/>
    </source>
</evidence>
<feature type="domain" description="Serpin" evidence="12">
    <location>
        <begin position="46"/>
        <end position="200"/>
    </location>
</feature>
<name>A0AAV6YHZ9_ENGPU</name>
<evidence type="ECO:0000256" key="7">
    <source>
        <dbReference type="ARBA" id="ARBA00039512"/>
    </source>
</evidence>
<dbReference type="Gene3D" id="3.30.497.10">
    <property type="entry name" value="Antithrombin, subunit I, domain 2"/>
    <property type="match status" value="1"/>
</dbReference>
<comment type="caution">
    <text evidence="13">The sequence shown here is derived from an EMBL/GenBank/DDBJ whole genome shotgun (WGS) entry which is preliminary data.</text>
</comment>
<comment type="subcellular location">
    <subcellularLocation>
        <location evidence="1">Secreted</location>
    </subcellularLocation>
</comment>
<dbReference type="SUPFAM" id="SSF56574">
    <property type="entry name" value="Serpins"/>
    <property type="match status" value="1"/>
</dbReference>
<keyword evidence="3" id="KW-0964">Secreted</keyword>
<comment type="similarity">
    <text evidence="2 10">Belongs to the serpin family.</text>
</comment>
<feature type="signal peptide" evidence="11">
    <location>
        <begin position="1"/>
        <end position="20"/>
    </location>
</feature>